<name>M1Q3B9_METMZ</name>
<dbReference type="Proteomes" id="UP000011718">
    <property type="component" value="Chromosome"/>
</dbReference>
<accession>M1Q3B9</accession>
<organism evidence="1 2">
    <name type="scientific">Methanosarcina mazei Tuc01</name>
    <dbReference type="NCBI Taxonomy" id="1236903"/>
    <lineage>
        <taxon>Archaea</taxon>
        <taxon>Methanobacteriati</taxon>
        <taxon>Methanobacteriota</taxon>
        <taxon>Stenosarchaea group</taxon>
        <taxon>Methanomicrobia</taxon>
        <taxon>Methanosarcinales</taxon>
        <taxon>Methanosarcinaceae</taxon>
        <taxon>Methanosarcina</taxon>
    </lineage>
</organism>
<dbReference type="AlphaFoldDB" id="M1Q3B9"/>
<dbReference type="HOGENOM" id="CLU_3338454_0_0_2"/>
<gene>
    <name evidence="1" type="ORF">MmTuc01_1398</name>
</gene>
<proteinExistence type="predicted"/>
<protein>
    <submittedName>
        <fullName evidence="1">Uncharacterized protein</fullName>
    </submittedName>
</protein>
<dbReference type="BioCyc" id="MMAZ1236903:G139K-1340-MONOMER"/>
<reference evidence="1 2" key="1">
    <citation type="journal article" date="2013" name="Genome Announc.">
        <title>Complete Genome of a Methanosarcina mazei Strain Isolated from Sediment Samples from an Amazonian Flooded Area.</title>
        <authorList>
            <person name="Assis das Gracas D."/>
            <person name="Thiago Juca Ramos R."/>
            <person name="Vieira Araujo A.C."/>
            <person name="Zahlouth R."/>
            <person name="Ribeiro Carneiro A."/>
            <person name="Souza Lopes T."/>
            <person name="Azevedo Barauna R."/>
            <person name="Azevedo V."/>
            <person name="Cruz Schneider M.P."/>
            <person name="Pellizari V.H."/>
            <person name="Silva A."/>
        </authorList>
    </citation>
    <scope>NUCLEOTIDE SEQUENCE [LARGE SCALE GENOMIC DNA]</scope>
    <source>
        <strain evidence="1 2">Tuc01</strain>
    </source>
</reference>
<dbReference type="EMBL" id="CP004144">
    <property type="protein sequence ID" value="AGF96775.1"/>
    <property type="molecule type" value="Genomic_DNA"/>
</dbReference>
<evidence type="ECO:0000313" key="1">
    <source>
        <dbReference type="EMBL" id="AGF96775.1"/>
    </source>
</evidence>
<sequence>MGSNYPEETFFLSNTMFMLQQELIDPRNSLNLYFKVF</sequence>
<dbReference type="KEGG" id="mmaz:MmTuc01_1398"/>
<evidence type="ECO:0000313" key="2">
    <source>
        <dbReference type="Proteomes" id="UP000011718"/>
    </source>
</evidence>